<protein>
    <submittedName>
        <fullName evidence="1">Uncharacterized protein</fullName>
    </submittedName>
</protein>
<gene>
    <name evidence="1" type="ORF">NSCAC_1478</name>
</gene>
<proteinExistence type="predicted"/>
<dbReference type="Proteomes" id="UP000516072">
    <property type="component" value="Chromosome"/>
</dbReference>
<name>A0A7G1QB00_9GAMM</name>
<dbReference type="EMBL" id="LR778175">
    <property type="protein sequence ID" value="CAB1277053.1"/>
    <property type="molecule type" value="Genomic_DNA"/>
</dbReference>
<organism evidence="1 2">
    <name type="scientific">Candidatus Nitrosacidococcus tergens</name>
    <dbReference type="NCBI Taxonomy" id="553981"/>
    <lineage>
        <taxon>Bacteria</taxon>
        <taxon>Pseudomonadati</taxon>
        <taxon>Pseudomonadota</taxon>
        <taxon>Gammaproteobacteria</taxon>
        <taxon>Chromatiales</taxon>
        <taxon>Chromatiaceae</taxon>
        <taxon>Candidatus Nitrosacidococcus</taxon>
    </lineage>
</organism>
<evidence type="ECO:0000313" key="2">
    <source>
        <dbReference type="Proteomes" id="UP000516072"/>
    </source>
</evidence>
<dbReference type="KEGG" id="ntg:NSCAC_1478"/>
<sequence length="45" mass="4934">MSHHNIKSKIALITKGVKNIGGLIAKDLAVQRVKVIAIHYHSSEN</sequence>
<dbReference type="RefSeq" id="WP_197744147.1">
    <property type="nucleotide sequence ID" value="NZ_LR778175.1"/>
</dbReference>
<keyword evidence="2" id="KW-1185">Reference proteome</keyword>
<evidence type="ECO:0000313" key="1">
    <source>
        <dbReference type="EMBL" id="CAB1277053.1"/>
    </source>
</evidence>
<accession>A0A7G1QB00</accession>
<reference evidence="1 2" key="1">
    <citation type="submission" date="2020-03" db="EMBL/GenBank/DDBJ databases">
        <authorList>
            <person name="Picone N."/>
        </authorList>
    </citation>
    <scope>NUCLEOTIDE SEQUENCE [LARGE SCALE GENOMIC DNA]</scope>
    <source>
        <strain evidence="1">NSCAC1</strain>
    </source>
</reference>
<dbReference type="AlphaFoldDB" id="A0A7G1QB00"/>